<keyword evidence="9" id="KW-0539">Nucleus</keyword>
<evidence type="ECO:0000256" key="1">
    <source>
        <dbReference type="ARBA" id="ARBA00004123"/>
    </source>
</evidence>
<dbReference type="OrthoDB" id="298344at2759"/>
<evidence type="ECO:0000259" key="12">
    <source>
        <dbReference type="PROSITE" id="PS50827"/>
    </source>
</evidence>
<keyword evidence="4" id="KW-1017">Isopeptide bond</keyword>
<dbReference type="InterPro" id="IPR040221">
    <property type="entry name" value="CDCA7/CDA7L"/>
</dbReference>
<dbReference type="PANTHER" id="PTHR31169">
    <property type="entry name" value="OS05G0300700 PROTEIN"/>
    <property type="match status" value="1"/>
</dbReference>
<evidence type="ECO:0000256" key="5">
    <source>
        <dbReference type="ARBA" id="ARBA00022553"/>
    </source>
</evidence>
<dbReference type="GO" id="GO:0006355">
    <property type="term" value="P:regulation of DNA-templated transcription"/>
    <property type="evidence" value="ECO:0007669"/>
    <property type="project" value="InterPro"/>
</dbReference>
<evidence type="ECO:0000256" key="2">
    <source>
        <dbReference type="ARBA" id="ARBA00004496"/>
    </source>
</evidence>
<organism evidence="13 14">
    <name type="scientific">Raphanus sativus</name>
    <name type="common">Radish</name>
    <name type="synonym">Raphanus raphanistrum var. sativus</name>
    <dbReference type="NCBI Taxonomy" id="3726"/>
    <lineage>
        <taxon>Eukaryota</taxon>
        <taxon>Viridiplantae</taxon>
        <taxon>Streptophyta</taxon>
        <taxon>Embryophyta</taxon>
        <taxon>Tracheophyta</taxon>
        <taxon>Spermatophyta</taxon>
        <taxon>Magnoliopsida</taxon>
        <taxon>eudicotyledons</taxon>
        <taxon>Gunneridae</taxon>
        <taxon>Pentapetalae</taxon>
        <taxon>rosids</taxon>
        <taxon>malvids</taxon>
        <taxon>Brassicales</taxon>
        <taxon>Brassicaceae</taxon>
        <taxon>Brassiceae</taxon>
        <taxon>Raphanus</taxon>
    </lineage>
</organism>
<dbReference type="InterPro" id="IPR018501">
    <property type="entry name" value="DDT_dom"/>
</dbReference>
<evidence type="ECO:0000256" key="8">
    <source>
        <dbReference type="ARBA" id="ARBA00023163"/>
    </source>
</evidence>
<gene>
    <name evidence="14" type="primary">LOC108833477</name>
</gene>
<feature type="compositionally biased region" description="Basic residues" evidence="11">
    <location>
        <begin position="8"/>
        <end position="24"/>
    </location>
</feature>
<feature type="coiled-coil region" evidence="10">
    <location>
        <begin position="374"/>
        <end position="401"/>
    </location>
</feature>
<protein>
    <submittedName>
        <fullName evidence="14">Uncharacterized protein LOC108833477</fullName>
    </submittedName>
</protein>
<evidence type="ECO:0000313" key="14">
    <source>
        <dbReference type="RefSeq" id="XP_056855518.1"/>
    </source>
</evidence>
<keyword evidence="10" id="KW-0175">Coiled coil</keyword>
<dbReference type="GO" id="GO:0005737">
    <property type="term" value="C:cytoplasm"/>
    <property type="evidence" value="ECO:0007669"/>
    <property type="project" value="UniProtKB-SubCell"/>
</dbReference>
<dbReference type="Pfam" id="PF15612">
    <property type="entry name" value="WHIM1"/>
    <property type="match status" value="1"/>
</dbReference>
<keyword evidence="6" id="KW-0832">Ubl conjugation</keyword>
<keyword evidence="5" id="KW-0597">Phosphoprotein</keyword>
<keyword evidence="13" id="KW-1185">Reference proteome</keyword>
<evidence type="ECO:0000256" key="9">
    <source>
        <dbReference type="ARBA" id="ARBA00023242"/>
    </source>
</evidence>
<evidence type="ECO:0000313" key="13">
    <source>
        <dbReference type="Proteomes" id="UP000504610"/>
    </source>
</evidence>
<evidence type="ECO:0000256" key="7">
    <source>
        <dbReference type="ARBA" id="ARBA00023015"/>
    </source>
</evidence>
<feature type="domain" description="DDT" evidence="12">
    <location>
        <begin position="234"/>
        <end position="300"/>
    </location>
</feature>
<dbReference type="SMART" id="SM00571">
    <property type="entry name" value="DDT"/>
    <property type="match status" value="1"/>
</dbReference>
<name>A0A9W3CVU2_RAPSA</name>
<evidence type="ECO:0000256" key="10">
    <source>
        <dbReference type="SAM" id="Coils"/>
    </source>
</evidence>
<evidence type="ECO:0000256" key="6">
    <source>
        <dbReference type="ARBA" id="ARBA00022843"/>
    </source>
</evidence>
<dbReference type="Pfam" id="PF10497">
    <property type="entry name" value="zf-4CXXC_R1"/>
    <property type="match status" value="1"/>
</dbReference>
<dbReference type="PROSITE" id="PS50827">
    <property type="entry name" value="DDT"/>
    <property type="match status" value="1"/>
</dbReference>
<sequence length="518" mass="57122">MALDASKKPKKKPSGGAKPSKRKTNPGVRVVGGRIYDSSNGKCCHQCRQKTMDFVASCKAVKNNKQCKLNFCHTCLLNRYGERAEEVATLNDWNCPKCRGLCNCSFCRKEQGLNPTGILSHKAKASGLSSVSELLQVEGDDSFAYSKKEDVSIADVANEGNKGAGKKKKAKTGLTKANLGDVSIEDVAKENSKAAGKTKKAKASNEVKEEEIQIEAKLPIGISLTTVAGIDIPSEETGNVLQFLEFCSAFGEALDLKEGQAESIVSEMFSCGRSTRRQQYCAVIPMMIQLLELISHDRDMSLSLSATDSTWFSALGECLLQSGVLSDVFPPETFTSGVSEYKTMDASTRLKLLNFLCDESLSTLAMRNFIETKSVESEAQRREAKEKAAAAKEKEKQLRQQMQGDLVKAHMERNGAPLSIEEHHAILSQIKAEVKEAHDKMLEAKGMISRKRQRCDAAGTDPILLNDDGRVLWKLKCFKEEPRFLLQDTCGDLSPHDKWLTFKPEQKQEVEKYISAKG</sequence>
<keyword evidence="7" id="KW-0805">Transcription regulation</keyword>
<keyword evidence="8" id="KW-0804">Transcription</keyword>
<dbReference type="PANTHER" id="PTHR31169:SF8">
    <property type="entry name" value="ZINC-FINGER DOMAIN OF MONOAMINE-OXIDASE A REPRESSOR R1 PROTEIN"/>
    <property type="match status" value="1"/>
</dbReference>
<dbReference type="AlphaFoldDB" id="A0A9W3CVU2"/>
<dbReference type="InterPro" id="IPR028942">
    <property type="entry name" value="WHIM1_dom"/>
</dbReference>
<dbReference type="GO" id="GO:0005634">
    <property type="term" value="C:nucleus"/>
    <property type="evidence" value="ECO:0007669"/>
    <property type="project" value="UniProtKB-SubCell"/>
</dbReference>
<reference evidence="13" key="1">
    <citation type="journal article" date="2019" name="Database">
        <title>The radish genome database (RadishGD): an integrated information resource for radish genomics.</title>
        <authorList>
            <person name="Yu H.J."/>
            <person name="Baek S."/>
            <person name="Lee Y.J."/>
            <person name="Cho A."/>
            <person name="Mun J.H."/>
        </authorList>
    </citation>
    <scope>NUCLEOTIDE SEQUENCE [LARGE SCALE GENOMIC DNA]</scope>
    <source>
        <strain evidence="13">cv. WK10039</strain>
    </source>
</reference>
<evidence type="ECO:0000256" key="3">
    <source>
        <dbReference type="ARBA" id="ARBA00022490"/>
    </source>
</evidence>
<dbReference type="Proteomes" id="UP000504610">
    <property type="component" value="Chromosome 2"/>
</dbReference>
<keyword evidence="3" id="KW-0963">Cytoplasm</keyword>
<reference evidence="14" key="2">
    <citation type="submission" date="2025-08" db="UniProtKB">
        <authorList>
            <consortium name="RefSeq"/>
        </authorList>
    </citation>
    <scope>IDENTIFICATION</scope>
    <source>
        <tissue evidence="14">Leaf</tissue>
    </source>
</reference>
<dbReference type="KEGG" id="rsz:108833477"/>
<evidence type="ECO:0000256" key="4">
    <source>
        <dbReference type="ARBA" id="ARBA00022499"/>
    </source>
</evidence>
<dbReference type="InterPro" id="IPR018866">
    <property type="entry name" value="Znf-4CXXC_R1"/>
</dbReference>
<accession>A0A9W3CVU2</accession>
<dbReference type="RefSeq" id="XP_056855518.1">
    <property type="nucleotide sequence ID" value="XM_056999538.1"/>
</dbReference>
<feature type="region of interest" description="Disordered" evidence="11">
    <location>
        <begin position="1"/>
        <end position="29"/>
    </location>
</feature>
<dbReference type="GeneID" id="108833477"/>
<comment type="subcellular location">
    <subcellularLocation>
        <location evidence="2">Cytoplasm</location>
    </subcellularLocation>
    <subcellularLocation>
        <location evidence="1">Nucleus</location>
    </subcellularLocation>
</comment>
<proteinExistence type="predicted"/>
<evidence type="ECO:0000256" key="11">
    <source>
        <dbReference type="SAM" id="MobiDB-lite"/>
    </source>
</evidence>